<protein>
    <recommendedName>
        <fullName evidence="6">Major facilitator superfamily (MFS) profile domain-containing protein</fullName>
    </recommendedName>
</protein>
<feature type="transmembrane region" description="Helical" evidence="5">
    <location>
        <begin position="15"/>
        <end position="35"/>
    </location>
</feature>
<keyword evidence="2 5" id="KW-0812">Transmembrane</keyword>
<feature type="transmembrane region" description="Helical" evidence="5">
    <location>
        <begin position="106"/>
        <end position="128"/>
    </location>
</feature>
<evidence type="ECO:0000256" key="3">
    <source>
        <dbReference type="ARBA" id="ARBA00022989"/>
    </source>
</evidence>
<feature type="transmembrane region" description="Helical" evidence="5">
    <location>
        <begin position="254"/>
        <end position="273"/>
    </location>
</feature>
<dbReference type="PROSITE" id="PS50850">
    <property type="entry name" value="MFS"/>
    <property type="match status" value="1"/>
</dbReference>
<dbReference type="PANTHER" id="PTHR10924">
    <property type="entry name" value="MAJOR FACILITATOR SUPERFAMILY PROTEIN-RELATED"/>
    <property type="match status" value="1"/>
</dbReference>
<reference evidence="8" key="1">
    <citation type="journal article" date="2019" name="Int. J. Syst. Evol. Microbiol.">
        <title>The Global Catalogue of Microorganisms (GCM) 10K type strain sequencing project: providing services to taxonomists for standard genome sequencing and annotation.</title>
        <authorList>
            <consortium name="The Broad Institute Genomics Platform"/>
            <consortium name="The Broad Institute Genome Sequencing Center for Infectious Disease"/>
            <person name="Wu L."/>
            <person name="Ma J."/>
        </authorList>
    </citation>
    <scope>NUCLEOTIDE SEQUENCE [LARGE SCALE GENOMIC DNA]</scope>
    <source>
        <strain evidence="8">JCM 16929</strain>
    </source>
</reference>
<evidence type="ECO:0000256" key="4">
    <source>
        <dbReference type="ARBA" id="ARBA00023136"/>
    </source>
</evidence>
<feature type="transmembrane region" description="Helical" evidence="5">
    <location>
        <begin position="219"/>
        <end position="242"/>
    </location>
</feature>
<evidence type="ECO:0000256" key="1">
    <source>
        <dbReference type="ARBA" id="ARBA00004651"/>
    </source>
</evidence>
<dbReference type="InterPro" id="IPR020846">
    <property type="entry name" value="MFS_dom"/>
</dbReference>
<dbReference type="EMBL" id="BAABAB010000010">
    <property type="protein sequence ID" value="GAA3615147.1"/>
    <property type="molecule type" value="Genomic_DNA"/>
</dbReference>
<dbReference type="InterPro" id="IPR036259">
    <property type="entry name" value="MFS_trans_sf"/>
</dbReference>
<comment type="caution">
    <text evidence="7">The sequence shown here is derived from an EMBL/GenBank/DDBJ whole genome shotgun (WGS) entry which is preliminary data.</text>
</comment>
<dbReference type="InterPro" id="IPR049680">
    <property type="entry name" value="FLVCR1-2_SLC49-like"/>
</dbReference>
<accession>A0ABP6ZSG3</accession>
<comment type="subcellular location">
    <subcellularLocation>
        <location evidence="1">Cell membrane</location>
        <topology evidence="1">Multi-pass membrane protein</topology>
    </subcellularLocation>
</comment>
<gene>
    <name evidence="7" type="ORF">GCM10022236_16380</name>
</gene>
<feature type="transmembrane region" description="Helical" evidence="5">
    <location>
        <begin position="285"/>
        <end position="304"/>
    </location>
</feature>
<evidence type="ECO:0000313" key="7">
    <source>
        <dbReference type="EMBL" id="GAA3615147.1"/>
    </source>
</evidence>
<feature type="transmembrane region" description="Helical" evidence="5">
    <location>
        <begin position="140"/>
        <end position="163"/>
    </location>
</feature>
<keyword evidence="8" id="KW-1185">Reference proteome</keyword>
<dbReference type="Pfam" id="PF07690">
    <property type="entry name" value="MFS_1"/>
    <property type="match status" value="1"/>
</dbReference>
<dbReference type="SUPFAM" id="SSF103473">
    <property type="entry name" value="MFS general substrate transporter"/>
    <property type="match status" value="1"/>
</dbReference>
<keyword evidence="4 5" id="KW-0472">Membrane</keyword>
<dbReference type="RefSeq" id="WP_344803243.1">
    <property type="nucleotide sequence ID" value="NZ_BAABAB010000010.1"/>
</dbReference>
<feature type="transmembrane region" description="Helical" evidence="5">
    <location>
        <begin position="82"/>
        <end position="100"/>
    </location>
</feature>
<feature type="transmembrane region" description="Helical" evidence="5">
    <location>
        <begin position="310"/>
        <end position="332"/>
    </location>
</feature>
<feature type="transmembrane region" description="Helical" evidence="5">
    <location>
        <begin position="55"/>
        <end position="75"/>
    </location>
</feature>
<evidence type="ECO:0000256" key="5">
    <source>
        <dbReference type="SAM" id="Phobius"/>
    </source>
</evidence>
<sequence>MSAHGPRARPVQRRWWVVAAYAAVSGTNQMLWLTFAPLTTEAAAHYGVSVDAIGWLSELFPLLYVVLALPAGLALDRWLRPSLALGVGLNAVGAVVRVLSPVYAGVLVGQILIAVAQPLLLAAVTRVVEASVPAAQRPRAIGIASAGLFAGMLVALVLGPVFGSERLDALLLVQAGLTVVAAAAMMLALARPIWPAGTGAAAPGVERGGRLRSVLADPVIRSLVLVAGLGFGVFVAVTTWLQALLAPAGISADLAGIMLLVMVLAGILAGVLLPEPVIRSGRAVPMLLVVVAVTSGAGLVLAVLPGPVSGLLAATAYGLALLGALPVILSLVETHAGAAEATATGLVWLGGNLGGIVVSLLVQATLGRPPVAFGLMTAVMLLGIPVLVALRRRLSTSAPAETVP</sequence>
<keyword evidence="3 5" id="KW-1133">Transmembrane helix</keyword>
<evidence type="ECO:0000259" key="6">
    <source>
        <dbReference type="PROSITE" id="PS50850"/>
    </source>
</evidence>
<evidence type="ECO:0000313" key="8">
    <source>
        <dbReference type="Proteomes" id="UP001501490"/>
    </source>
</evidence>
<name>A0ABP6ZSG3_9ACTN</name>
<proteinExistence type="predicted"/>
<dbReference type="PANTHER" id="PTHR10924:SF6">
    <property type="entry name" value="SOLUTE CARRIER FAMILY 49 MEMBER A3"/>
    <property type="match status" value="1"/>
</dbReference>
<organism evidence="7 8">
    <name type="scientific">Microlunatus ginsengisoli</name>
    <dbReference type="NCBI Taxonomy" id="363863"/>
    <lineage>
        <taxon>Bacteria</taxon>
        <taxon>Bacillati</taxon>
        <taxon>Actinomycetota</taxon>
        <taxon>Actinomycetes</taxon>
        <taxon>Propionibacteriales</taxon>
        <taxon>Propionibacteriaceae</taxon>
        <taxon>Microlunatus</taxon>
    </lineage>
</organism>
<dbReference type="Gene3D" id="1.20.1250.20">
    <property type="entry name" value="MFS general substrate transporter like domains"/>
    <property type="match status" value="1"/>
</dbReference>
<dbReference type="Proteomes" id="UP001501490">
    <property type="component" value="Unassembled WGS sequence"/>
</dbReference>
<feature type="domain" description="Major facilitator superfamily (MFS) profile" evidence="6">
    <location>
        <begin position="14"/>
        <end position="395"/>
    </location>
</feature>
<feature type="transmembrane region" description="Helical" evidence="5">
    <location>
        <begin position="169"/>
        <end position="190"/>
    </location>
</feature>
<feature type="transmembrane region" description="Helical" evidence="5">
    <location>
        <begin position="371"/>
        <end position="390"/>
    </location>
</feature>
<feature type="transmembrane region" description="Helical" evidence="5">
    <location>
        <begin position="344"/>
        <end position="365"/>
    </location>
</feature>
<dbReference type="InterPro" id="IPR011701">
    <property type="entry name" value="MFS"/>
</dbReference>
<evidence type="ECO:0000256" key="2">
    <source>
        <dbReference type="ARBA" id="ARBA00022692"/>
    </source>
</evidence>